<dbReference type="Gene3D" id="1.25.40.10">
    <property type="entry name" value="Tetratricopeptide repeat domain"/>
    <property type="match status" value="1"/>
</dbReference>
<comment type="caution">
    <text evidence="1">The sequence shown here is derived from an EMBL/GenBank/DDBJ whole genome shotgun (WGS) entry which is preliminary data.</text>
</comment>
<sequence>MIFSRDLLIVIAFALLIASAVGGFNYWRKYQEHKLDEVARTVYLYEKGVLSRQEAAEKIKDSPYMLYFLILTGENFREIVERVKDPELRKFFLERTAYELYRDGKHREALEKLEGITREDFNYPSALLLKAVIYESLGESETARELYGKLSASYRDSYFGRVAYARLLSLESP</sequence>
<reference evidence="1" key="1">
    <citation type="journal article" date="2020" name="mSystems">
        <title>Genome- and Community-Level Interaction Insights into Carbon Utilization and Element Cycling Functions of Hydrothermarchaeota in Hydrothermal Sediment.</title>
        <authorList>
            <person name="Zhou Z."/>
            <person name="Liu Y."/>
            <person name="Xu W."/>
            <person name="Pan J."/>
            <person name="Luo Z.H."/>
            <person name="Li M."/>
        </authorList>
    </citation>
    <scope>NUCLEOTIDE SEQUENCE [LARGE SCALE GENOMIC DNA]</scope>
    <source>
        <strain evidence="1">HyVt-501</strain>
    </source>
</reference>
<proteinExistence type="predicted"/>
<dbReference type="InterPro" id="IPR011990">
    <property type="entry name" value="TPR-like_helical_dom_sf"/>
</dbReference>
<gene>
    <name evidence="1" type="ORF">ENJ61_06485</name>
</gene>
<protein>
    <recommendedName>
        <fullName evidence="2">Tetratricopeptide repeat protein</fullName>
    </recommendedName>
</protein>
<dbReference type="AlphaFoldDB" id="A0A7C5Q8V6"/>
<evidence type="ECO:0008006" key="2">
    <source>
        <dbReference type="Google" id="ProtNLM"/>
    </source>
</evidence>
<accession>A0A7C5Q8V6</accession>
<dbReference type="SUPFAM" id="SSF48452">
    <property type="entry name" value="TPR-like"/>
    <property type="match status" value="1"/>
</dbReference>
<dbReference type="Proteomes" id="UP000885792">
    <property type="component" value="Unassembled WGS sequence"/>
</dbReference>
<name>A0A7C5Q8V6_AQUAO</name>
<organism evidence="1">
    <name type="scientific">Aquifex aeolicus</name>
    <dbReference type="NCBI Taxonomy" id="63363"/>
    <lineage>
        <taxon>Bacteria</taxon>
        <taxon>Pseudomonadati</taxon>
        <taxon>Aquificota</taxon>
        <taxon>Aquificia</taxon>
        <taxon>Aquificales</taxon>
        <taxon>Aquificaceae</taxon>
        <taxon>Aquifex</taxon>
    </lineage>
</organism>
<dbReference type="EMBL" id="DRNB01000233">
    <property type="protein sequence ID" value="HHJ64538.1"/>
    <property type="molecule type" value="Genomic_DNA"/>
</dbReference>
<evidence type="ECO:0000313" key="1">
    <source>
        <dbReference type="EMBL" id="HHJ64538.1"/>
    </source>
</evidence>